<proteinExistence type="predicted"/>
<reference evidence="2" key="1">
    <citation type="submission" date="2015-03" db="EMBL/GenBank/DDBJ databases">
        <authorList>
            <person name="Nijsse Bart"/>
        </authorList>
    </citation>
    <scope>NUCLEOTIDE SEQUENCE [LARGE SCALE GENOMIC DNA]</scope>
</reference>
<keyword evidence="2" id="KW-1185">Reference proteome</keyword>
<dbReference type="AlphaFoldDB" id="A0A0U1L4J9"/>
<name>A0A0U1L4J9_9FIRM</name>
<dbReference type="EMBL" id="CTRP01000014">
    <property type="protein sequence ID" value="CQR74590.1"/>
    <property type="molecule type" value="Genomic_DNA"/>
</dbReference>
<dbReference type="Proteomes" id="UP000049855">
    <property type="component" value="Unassembled WGS sequence"/>
</dbReference>
<sequence length="200" mass="22929">MKLVTVILGLIILLSVPLSAGAITLINNDVILEAQEYGVKRSKMPLSDFLQPWLAYEEQAAIINETTERAYLYTPFLLLAYDARDKAISKQSIELANSEQILADYAGCLVFSIIVNGNTEKFSDNVQVIIKQEKKIIKPYHAVINPPVKNPWASNEPHYTAHYYFYFYEQDVVLSKPITLTVTTKDKQERRFYFELPNFK</sequence>
<gene>
    <name evidence="1" type="ORF">SpAn4DRAFT_1052</name>
</gene>
<accession>A0A0U1L4J9</accession>
<organism evidence="1 2">
    <name type="scientific">Sporomusa ovata</name>
    <dbReference type="NCBI Taxonomy" id="2378"/>
    <lineage>
        <taxon>Bacteria</taxon>
        <taxon>Bacillati</taxon>
        <taxon>Bacillota</taxon>
        <taxon>Negativicutes</taxon>
        <taxon>Selenomonadales</taxon>
        <taxon>Sporomusaceae</taxon>
        <taxon>Sporomusa</taxon>
    </lineage>
</organism>
<protein>
    <submittedName>
        <fullName evidence="1">Uncharacterized protein</fullName>
    </submittedName>
</protein>
<evidence type="ECO:0000313" key="2">
    <source>
        <dbReference type="Proteomes" id="UP000049855"/>
    </source>
</evidence>
<dbReference type="RefSeq" id="WP_028971623.1">
    <property type="nucleotide sequence ID" value="NZ_CTRP01000014.1"/>
</dbReference>
<evidence type="ECO:0000313" key="1">
    <source>
        <dbReference type="EMBL" id="CQR74590.1"/>
    </source>
</evidence>